<proteinExistence type="predicted"/>
<evidence type="ECO:0000313" key="2">
    <source>
        <dbReference type="Proteomes" id="UP000499080"/>
    </source>
</evidence>
<evidence type="ECO:0000313" key="1">
    <source>
        <dbReference type="EMBL" id="GBM83091.1"/>
    </source>
</evidence>
<keyword evidence="2" id="KW-1185">Reference proteome</keyword>
<sequence>MDDDYDMNTWDPKEIIEALWDNGTPHPANILQFGENKKLMDGLIDDLITGVVETNAVPLIQDMSKSGKGN</sequence>
<dbReference type="EMBL" id="BGPR01003056">
    <property type="protein sequence ID" value="GBM83091.1"/>
    <property type="molecule type" value="Genomic_DNA"/>
</dbReference>
<name>A0A4Y2IYQ7_ARAVE</name>
<gene>
    <name evidence="1" type="ORF">AVEN_73089_1</name>
</gene>
<comment type="caution">
    <text evidence="1">The sequence shown here is derived from an EMBL/GenBank/DDBJ whole genome shotgun (WGS) entry which is preliminary data.</text>
</comment>
<organism evidence="1 2">
    <name type="scientific">Araneus ventricosus</name>
    <name type="common">Orbweaver spider</name>
    <name type="synonym">Epeira ventricosa</name>
    <dbReference type="NCBI Taxonomy" id="182803"/>
    <lineage>
        <taxon>Eukaryota</taxon>
        <taxon>Metazoa</taxon>
        <taxon>Ecdysozoa</taxon>
        <taxon>Arthropoda</taxon>
        <taxon>Chelicerata</taxon>
        <taxon>Arachnida</taxon>
        <taxon>Araneae</taxon>
        <taxon>Araneomorphae</taxon>
        <taxon>Entelegynae</taxon>
        <taxon>Araneoidea</taxon>
        <taxon>Araneidae</taxon>
        <taxon>Araneus</taxon>
    </lineage>
</organism>
<accession>A0A4Y2IYQ7</accession>
<protein>
    <submittedName>
        <fullName evidence="1">Uncharacterized protein</fullName>
    </submittedName>
</protein>
<dbReference type="AlphaFoldDB" id="A0A4Y2IYQ7"/>
<dbReference type="Proteomes" id="UP000499080">
    <property type="component" value="Unassembled WGS sequence"/>
</dbReference>
<reference evidence="1 2" key="1">
    <citation type="journal article" date="2019" name="Sci. Rep.">
        <title>Orb-weaving spider Araneus ventricosus genome elucidates the spidroin gene catalogue.</title>
        <authorList>
            <person name="Kono N."/>
            <person name="Nakamura H."/>
            <person name="Ohtoshi R."/>
            <person name="Moran D.A.P."/>
            <person name="Shinohara A."/>
            <person name="Yoshida Y."/>
            <person name="Fujiwara M."/>
            <person name="Mori M."/>
            <person name="Tomita M."/>
            <person name="Arakawa K."/>
        </authorList>
    </citation>
    <scope>NUCLEOTIDE SEQUENCE [LARGE SCALE GENOMIC DNA]</scope>
</reference>